<protein>
    <submittedName>
        <fullName evidence="1">Uncharacterized protein</fullName>
    </submittedName>
</protein>
<organism evidence="1 2">
    <name type="scientific">Serratia rubidaea</name>
    <name type="common">Serratia marinorubra</name>
    <dbReference type="NCBI Taxonomy" id="61652"/>
    <lineage>
        <taxon>Bacteria</taxon>
        <taxon>Pseudomonadati</taxon>
        <taxon>Pseudomonadota</taxon>
        <taxon>Gammaproteobacteria</taxon>
        <taxon>Enterobacterales</taxon>
        <taxon>Yersiniaceae</taxon>
        <taxon>Serratia</taxon>
    </lineage>
</organism>
<evidence type="ECO:0000313" key="1">
    <source>
        <dbReference type="EMBL" id="VEA68310.1"/>
    </source>
</evidence>
<name>A0A447QE43_SERRU</name>
<accession>A0A447QE43</accession>
<gene>
    <name evidence="1" type="ORF">NCTC9419_00372</name>
</gene>
<dbReference type="Proteomes" id="UP000271603">
    <property type="component" value="Chromosome"/>
</dbReference>
<proteinExistence type="predicted"/>
<reference evidence="1 2" key="1">
    <citation type="submission" date="2018-12" db="EMBL/GenBank/DDBJ databases">
        <authorList>
            <consortium name="Pathogen Informatics"/>
        </authorList>
    </citation>
    <scope>NUCLEOTIDE SEQUENCE [LARGE SCALE GENOMIC DNA]</scope>
    <source>
        <strain evidence="1 2">NCTC9419</strain>
    </source>
</reference>
<dbReference type="AlphaFoldDB" id="A0A447QE43"/>
<evidence type="ECO:0000313" key="2">
    <source>
        <dbReference type="Proteomes" id="UP000271603"/>
    </source>
</evidence>
<dbReference type="EMBL" id="LR134155">
    <property type="protein sequence ID" value="VEA68310.1"/>
    <property type="molecule type" value="Genomic_DNA"/>
</dbReference>
<sequence>MRMQHKAADRFRYADADQSFRFGMVLPAEAEHRLGRRQHLPAVLQGALSRFAQAQFTGGAVQQPQPSACSSLLTLRLTAEGDAPSRRAAAEKLPLSATWTNTAISASNAEA</sequence>